<sequence>MYSTDVLIIGSGVVGLAIAAKLSKHYKKVLVIDKNQSFGEETSSRNSEVIHAGIYYPANSLKATLCVKGKSLLYEYCNKYHIPINNIGKLLVATNRKEEDYLAKAIELAKQNNVDDLSWVSQQWLKANEPSLGVKSAILSPSTGIVDSHQLMLSFLREVESHGGQFVGNTKVLSINPVENGFISTINSLQDTFKLHSKIVINSAGLHSVELANNITSLAKKHIPTLHYCRGCYFSYQGRSPINRLVYPVPSAHGLGIHTTLDMAGGLKFGPDTQYLDDINYDCPESLRRTFYSAIKNYLPDIEENKLQPAYAGIRPKLQGPNDEAQDFMIQGAEQHNLENLINLFGIESPGLTSSLAIANLVFQRLER</sequence>
<evidence type="ECO:0000256" key="1">
    <source>
        <dbReference type="ARBA" id="ARBA00001974"/>
    </source>
</evidence>
<dbReference type="Proteomes" id="UP000315303">
    <property type="component" value="Unassembled WGS sequence"/>
</dbReference>
<evidence type="ECO:0000256" key="4">
    <source>
        <dbReference type="ARBA" id="ARBA00023002"/>
    </source>
</evidence>
<dbReference type="Pfam" id="PF01266">
    <property type="entry name" value="DAO"/>
    <property type="match status" value="1"/>
</dbReference>
<dbReference type="EMBL" id="SAWY01000038">
    <property type="protein sequence ID" value="TPH12885.1"/>
    <property type="molecule type" value="Genomic_DNA"/>
</dbReference>
<dbReference type="SUPFAM" id="SSF51905">
    <property type="entry name" value="FAD/NAD(P)-binding domain"/>
    <property type="match status" value="1"/>
</dbReference>
<dbReference type="InterPro" id="IPR006076">
    <property type="entry name" value="FAD-dep_OxRdtase"/>
</dbReference>
<keyword evidence="2" id="KW-0285">Flavoprotein</keyword>
<comment type="caution">
    <text evidence="7">The sequence shown here is derived from an EMBL/GenBank/DDBJ whole genome shotgun (WGS) entry which is preliminary data.</text>
</comment>
<accession>A0A502KRQ7</accession>
<dbReference type="InterPro" id="IPR036188">
    <property type="entry name" value="FAD/NAD-bd_sf"/>
</dbReference>
<proteinExistence type="inferred from homology"/>
<organism evidence="7 8">
    <name type="scientific">Litorilituus lipolyticus</name>
    <dbReference type="NCBI Taxonomy" id="2491017"/>
    <lineage>
        <taxon>Bacteria</taxon>
        <taxon>Pseudomonadati</taxon>
        <taxon>Pseudomonadota</taxon>
        <taxon>Gammaproteobacteria</taxon>
        <taxon>Alteromonadales</taxon>
        <taxon>Colwelliaceae</taxon>
        <taxon>Litorilituus</taxon>
    </lineage>
</organism>
<dbReference type="AlphaFoldDB" id="A0A502KRQ7"/>
<evidence type="ECO:0000256" key="2">
    <source>
        <dbReference type="ARBA" id="ARBA00022630"/>
    </source>
</evidence>
<evidence type="ECO:0000313" key="7">
    <source>
        <dbReference type="EMBL" id="TPH12885.1"/>
    </source>
</evidence>
<feature type="domain" description="FAD dependent oxidoreductase" evidence="6">
    <location>
        <begin position="5"/>
        <end position="364"/>
    </location>
</feature>
<comment type="similarity">
    <text evidence="5">Belongs to the L2HGDH family.</text>
</comment>
<dbReference type="RefSeq" id="WP_140605340.1">
    <property type="nucleotide sequence ID" value="NZ_SAWY01000038.1"/>
</dbReference>
<keyword evidence="4" id="KW-0560">Oxidoreductase</keyword>
<evidence type="ECO:0000256" key="5">
    <source>
        <dbReference type="ARBA" id="ARBA00037941"/>
    </source>
</evidence>
<dbReference type="PANTHER" id="PTHR43104:SF4">
    <property type="entry name" value="L-2-HYDROXYGLUTARATE DEHYDROGENASE, MITOCHONDRIAL"/>
    <property type="match status" value="1"/>
</dbReference>
<gene>
    <name evidence="7" type="ORF">EPA86_15855</name>
</gene>
<evidence type="ECO:0000313" key="8">
    <source>
        <dbReference type="Proteomes" id="UP000315303"/>
    </source>
</evidence>
<dbReference type="GO" id="GO:0047545">
    <property type="term" value="F:(S)-2-hydroxyglutarate dehydrogenase activity"/>
    <property type="evidence" value="ECO:0007669"/>
    <property type="project" value="TreeGrafter"/>
</dbReference>
<dbReference type="Gene3D" id="3.50.50.60">
    <property type="entry name" value="FAD/NAD(P)-binding domain"/>
    <property type="match status" value="1"/>
</dbReference>
<evidence type="ECO:0000256" key="3">
    <source>
        <dbReference type="ARBA" id="ARBA00022827"/>
    </source>
</evidence>
<evidence type="ECO:0000259" key="6">
    <source>
        <dbReference type="Pfam" id="PF01266"/>
    </source>
</evidence>
<name>A0A502KRQ7_9GAMM</name>
<keyword evidence="8" id="KW-1185">Reference proteome</keyword>
<comment type="cofactor">
    <cofactor evidence="1">
        <name>FAD</name>
        <dbReference type="ChEBI" id="CHEBI:57692"/>
    </cofactor>
</comment>
<dbReference type="Gene3D" id="3.30.9.10">
    <property type="entry name" value="D-Amino Acid Oxidase, subunit A, domain 2"/>
    <property type="match status" value="1"/>
</dbReference>
<protein>
    <submittedName>
        <fullName evidence="7">NAD(P)/FAD-dependent oxidoreductase</fullName>
    </submittedName>
</protein>
<dbReference type="OrthoDB" id="9801699at2"/>
<reference evidence="7 8" key="1">
    <citation type="submission" date="2019-01" db="EMBL/GenBank/DDBJ databases">
        <title>Litorilituus lipolytica sp. nov., isolated from intertidal sand of the Yellow Sea in China.</title>
        <authorList>
            <person name="Liu A."/>
        </authorList>
    </citation>
    <scope>NUCLEOTIDE SEQUENCE [LARGE SCALE GENOMIC DNA]</scope>
    <source>
        <strain evidence="7 8">RZ04</strain>
    </source>
</reference>
<dbReference type="PANTHER" id="PTHR43104">
    <property type="entry name" value="L-2-HYDROXYGLUTARATE DEHYDROGENASE, MITOCHONDRIAL"/>
    <property type="match status" value="1"/>
</dbReference>
<keyword evidence="3" id="KW-0274">FAD</keyword>